<reference evidence="1 2" key="1">
    <citation type="submission" date="2015-12" db="EMBL/GenBank/DDBJ databases">
        <title>Genome sequence of Oceanibaculum pacificum MCCC 1A02656.</title>
        <authorList>
            <person name="Lu L."/>
            <person name="Lai Q."/>
            <person name="Shao Z."/>
            <person name="Qian P."/>
        </authorList>
    </citation>
    <scope>NUCLEOTIDE SEQUENCE [LARGE SCALE GENOMIC DNA]</scope>
    <source>
        <strain evidence="1 2">MCCC 1A02656</strain>
    </source>
</reference>
<protein>
    <recommendedName>
        <fullName evidence="3">Sarcosine oxidase subunit gamma</fullName>
    </recommendedName>
</protein>
<dbReference type="Gene3D" id="3.30.70.1520">
    <property type="entry name" value="Heterotetrameric sarcosine oxidase"/>
    <property type="match status" value="1"/>
</dbReference>
<organism evidence="1 2">
    <name type="scientific">Oceanibaculum pacificum</name>
    <dbReference type="NCBI Taxonomy" id="580166"/>
    <lineage>
        <taxon>Bacteria</taxon>
        <taxon>Pseudomonadati</taxon>
        <taxon>Pseudomonadota</taxon>
        <taxon>Alphaproteobacteria</taxon>
        <taxon>Rhodospirillales</taxon>
        <taxon>Oceanibaculaceae</taxon>
        <taxon>Oceanibaculum</taxon>
    </lineage>
</organism>
<dbReference type="OrthoDB" id="9814782at2"/>
<keyword evidence="2" id="KW-1185">Reference proteome</keyword>
<dbReference type="Gene3D" id="3.30.1360.120">
    <property type="entry name" value="Probable tRNA modification gtpase trme, domain 1"/>
    <property type="match status" value="1"/>
</dbReference>
<evidence type="ECO:0000313" key="2">
    <source>
        <dbReference type="Proteomes" id="UP000076400"/>
    </source>
</evidence>
<name>A0A154V8G7_9PROT</name>
<dbReference type="STRING" id="580166.AUP43_15120"/>
<dbReference type="InterPro" id="IPR007375">
    <property type="entry name" value="SoxG"/>
</dbReference>
<dbReference type="SUPFAM" id="SSF103025">
    <property type="entry name" value="Folate-binding domain"/>
    <property type="match status" value="1"/>
</dbReference>
<evidence type="ECO:0008006" key="3">
    <source>
        <dbReference type="Google" id="ProtNLM"/>
    </source>
</evidence>
<dbReference type="InterPro" id="IPR027266">
    <property type="entry name" value="TrmE/GcvT-like"/>
</dbReference>
<dbReference type="EMBL" id="LPXN01000178">
    <property type="protein sequence ID" value="KZC97636.1"/>
    <property type="molecule type" value="Genomic_DNA"/>
</dbReference>
<proteinExistence type="predicted"/>
<evidence type="ECO:0000313" key="1">
    <source>
        <dbReference type="EMBL" id="KZC97636.1"/>
    </source>
</evidence>
<dbReference type="RefSeq" id="WP_067560341.1">
    <property type="nucleotide sequence ID" value="NZ_LPXN01000178.1"/>
</dbReference>
<dbReference type="AlphaFoldDB" id="A0A154V8G7"/>
<gene>
    <name evidence="1" type="ORF">AUP43_15120</name>
</gene>
<sequence>MADTMQDIPVAIAALPENGKLILRADAQNADIRAAIAGVLTAPLPVEPLTSMAGDKATALWLGPDEWLLLCAEADRAGLQQALEANLADLHASVVDVSDAYSGFAVTGPKAAELLSKGCAIDLHPVAFAEGKVVRSLLAKADITLLRTAADFQLYVLRSFAAYTRLWLDDAAREYRG</sequence>
<accession>A0A154V8G7</accession>
<dbReference type="Proteomes" id="UP000076400">
    <property type="component" value="Unassembled WGS sequence"/>
</dbReference>
<comment type="caution">
    <text evidence="1">The sequence shown here is derived from an EMBL/GenBank/DDBJ whole genome shotgun (WGS) entry which is preliminary data.</text>
</comment>
<dbReference type="Pfam" id="PF04268">
    <property type="entry name" value="SoxG"/>
    <property type="match status" value="1"/>
</dbReference>